<dbReference type="OMA" id="TYITWDY"/>
<feature type="binding site" evidence="8">
    <location>
        <position position="228"/>
    </location>
    <ligand>
        <name>FMN</name>
        <dbReference type="ChEBI" id="CHEBI:58210"/>
    </ligand>
</feature>
<keyword evidence="8" id="KW-0288">FMN</keyword>
<keyword evidence="11" id="KW-1185">Reference proteome</keyword>
<feature type="binding site" evidence="8">
    <location>
        <position position="137"/>
    </location>
    <ligand>
        <name>glyoxylate</name>
        <dbReference type="ChEBI" id="CHEBI:36655"/>
    </ligand>
</feature>
<dbReference type="Pfam" id="PF01070">
    <property type="entry name" value="FMN_dh"/>
    <property type="match status" value="1"/>
</dbReference>
<dbReference type="InterPro" id="IPR037396">
    <property type="entry name" value="FMN_HAD"/>
</dbReference>
<feature type="binding site" evidence="8">
    <location>
        <position position="163"/>
    </location>
    <ligand>
        <name>FMN</name>
        <dbReference type="ChEBI" id="CHEBI:58210"/>
    </ligand>
</feature>
<dbReference type="SUPFAM" id="SSF51395">
    <property type="entry name" value="FMN-linked oxidoreductases"/>
    <property type="match status" value="1"/>
</dbReference>
<keyword evidence="3" id="KW-0560">Oxidoreductase</keyword>
<feature type="binding site" evidence="8">
    <location>
        <begin position="283"/>
        <end position="287"/>
    </location>
    <ligand>
        <name>FMN</name>
        <dbReference type="ChEBI" id="CHEBI:58210"/>
    </ligand>
</feature>
<dbReference type="PANTHER" id="PTHR10578:SF149">
    <property type="entry name" value="2-HYDROXYACID OXIDASE 2"/>
    <property type="match status" value="1"/>
</dbReference>
<dbReference type="GO" id="GO:0003973">
    <property type="term" value="F:(S)-2-hydroxy-acid oxidase activity"/>
    <property type="evidence" value="ECO:0007669"/>
    <property type="project" value="UniProtKB-EC"/>
</dbReference>
<dbReference type="FunFam" id="3.20.20.70:FF:000056">
    <property type="entry name" value="hydroxyacid oxidase 2"/>
    <property type="match status" value="1"/>
</dbReference>
<proteinExistence type="inferred from homology"/>
<dbReference type="EnsemblMetazoa" id="XM_021041253.2">
    <property type="protein sequence ID" value="XP_020896912.1"/>
    <property type="gene ID" value="LOC110235759"/>
</dbReference>
<evidence type="ECO:0000313" key="11">
    <source>
        <dbReference type="Proteomes" id="UP000887567"/>
    </source>
</evidence>
<evidence type="ECO:0000259" key="9">
    <source>
        <dbReference type="PROSITE" id="PS51349"/>
    </source>
</evidence>
<dbReference type="PROSITE" id="PS51349">
    <property type="entry name" value="FMN_HYDROXY_ACID_DH_2"/>
    <property type="match status" value="1"/>
</dbReference>
<feature type="binding site" evidence="8">
    <location>
        <position position="255"/>
    </location>
    <ligand>
        <name>glyoxylate</name>
        <dbReference type="ChEBI" id="CHEBI:36655"/>
    </ligand>
</feature>
<evidence type="ECO:0000256" key="4">
    <source>
        <dbReference type="ARBA" id="ARBA00024042"/>
    </source>
</evidence>
<dbReference type="RefSeq" id="XP_020896912.1">
    <property type="nucleotide sequence ID" value="XM_021041253.2"/>
</dbReference>
<comment type="cofactor">
    <cofactor evidence="1">
        <name>FMN</name>
        <dbReference type="ChEBI" id="CHEBI:58210"/>
    </cofactor>
</comment>
<dbReference type="PIRSF" id="PIRSF000138">
    <property type="entry name" value="Al-hdrx_acd_dh"/>
    <property type="match status" value="1"/>
</dbReference>
<feature type="domain" description="FMN hydroxy acid dehydrogenase" evidence="9">
    <location>
        <begin position="5"/>
        <end position="357"/>
    </location>
</feature>
<dbReference type="InterPro" id="IPR013785">
    <property type="entry name" value="Aldolase_TIM"/>
</dbReference>
<dbReference type="AlphaFoldDB" id="A0A913X0B2"/>
<dbReference type="Proteomes" id="UP000887567">
    <property type="component" value="Unplaced"/>
</dbReference>
<dbReference type="Gene3D" id="3.20.20.70">
    <property type="entry name" value="Aldolase class I"/>
    <property type="match status" value="1"/>
</dbReference>
<accession>A0A913X0B2</accession>
<dbReference type="InterPro" id="IPR012133">
    <property type="entry name" value="Alpha-hydoxy_acid_DH_FMN"/>
</dbReference>
<comment type="similarity">
    <text evidence="4">Belongs to the FMN-dependent alpha-hydroxy acid dehydrogenase family.</text>
</comment>
<feature type="active site" description="Proton acceptor" evidence="7">
    <location>
        <position position="252"/>
    </location>
</feature>
<evidence type="ECO:0000313" key="10">
    <source>
        <dbReference type="EnsemblMetazoa" id="XP_020896912.1"/>
    </source>
</evidence>
<evidence type="ECO:0000256" key="7">
    <source>
        <dbReference type="PIRSR" id="PIRSR000138-1"/>
    </source>
</evidence>
<protein>
    <recommendedName>
        <fullName evidence="2">(S)-2-hydroxy-acid oxidase</fullName>
        <ecNumber evidence="2">1.1.3.15</ecNumber>
    </recommendedName>
</protein>
<dbReference type="GeneID" id="110235759"/>
<feature type="binding site" evidence="8">
    <location>
        <begin position="84"/>
        <end position="86"/>
    </location>
    <ligand>
        <name>FMN</name>
        <dbReference type="ChEBI" id="CHEBI:58210"/>
    </ligand>
</feature>
<dbReference type="KEGG" id="epa:110235759"/>
<dbReference type="PANTHER" id="PTHR10578">
    <property type="entry name" value="S -2-HYDROXY-ACID OXIDASE-RELATED"/>
    <property type="match status" value="1"/>
</dbReference>
<sequence length="361" mass="39318">MSSKDSSVQAYCLEDFEKKAIPRLSDRARRFFVGGADEEFTLRDNVNAFKRIWLRPRMLRGITEVDMSTTVLGEQISMPICAAPTGFQKMAHQDGEVGSAIACARSKTMVCISTYSSSSIDDIANAPFQGLRWLQLYVLKDVQQMTRLIRDAEKAGFKAVVLTVDATVIGNRRATAMPGFFDGLEIPMITNSRSQKLESHPDKVLDDSITWDIISWVKSITKLPVIIKGILTAEDAKLAVQHGADAIIVSNHGGRQLDGVLATIDALPEVVSAVNGQVEVYLDGGVRLGTDVLKALALGARAVFIGRPVLWGLAVQGSEGVHQVLELLRAELRTAMILSGCSSVKDITSSLVSRQQCQCRL</sequence>
<evidence type="ECO:0000256" key="2">
    <source>
        <dbReference type="ARBA" id="ARBA00013087"/>
    </source>
</evidence>
<evidence type="ECO:0000256" key="3">
    <source>
        <dbReference type="ARBA" id="ARBA00023002"/>
    </source>
</evidence>
<feature type="binding site" evidence="8">
    <location>
        <begin position="306"/>
        <end position="307"/>
    </location>
    <ligand>
        <name>FMN</name>
        <dbReference type="ChEBI" id="CHEBI:58210"/>
    </ligand>
</feature>
<feature type="binding site" evidence="8">
    <location>
        <position position="135"/>
    </location>
    <ligand>
        <name>FMN</name>
        <dbReference type="ChEBI" id="CHEBI:58210"/>
    </ligand>
</feature>
<feature type="binding site" evidence="8">
    <location>
        <position position="250"/>
    </location>
    <ligand>
        <name>FMN</name>
        <dbReference type="ChEBI" id="CHEBI:58210"/>
    </ligand>
</feature>
<organism evidence="10 11">
    <name type="scientific">Exaiptasia diaphana</name>
    <name type="common">Tropical sea anemone</name>
    <name type="synonym">Aiptasia pulchella</name>
    <dbReference type="NCBI Taxonomy" id="2652724"/>
    <lineage>
        <taxon>Eukaryota</taxon>
        <taxon>Metazoa</taxon>
        <taxon>Cnidaria</taxon>
        <taxon>Anthozoa</taxon>
        <taxon>Hexacorallia</taxon>
        <taxon>Actiniaria</taxon>
        <taxon>Aiptasiidae</taxon>
        <taxon>Exaiptasia</taxon>
    </lineage>
</organism>
<dbReference type="InterPro" id="IPR000262">
    <property type="entry name" value="FMN-dep_DH"/>
</dbReference>
<evidence type="ECO:0000256" key="1">
    <source>
        <dbReference type="ARBA" id="ARBA00001917"/>
    </source>
</evidence>
<dbReference type="EC" id="1.1.3.15" evidence="2"/>
<evidence type="ECO:0000256" key="5">
    <source>
        <dbReference type="ARBA" id="ARBA00029325"/>
    </source>
</evidence>
<name>A0A913X0B2_EXADI</name>
<keyword evidence="8" id="KW-0285">Flavoprotein</keyword>
<dbReference type="PROSITE" id="PS00557">
    <property type="entry name" value="FMN_HYDROXY_ACID_DH_1"/>
    <property type="match status" value="1"/>
</dbReference>
<dbReference type="OrthoDB" id="25826at2759"/>
<comment type="catalytic activity">
    <reaction evidence="5">
        <text>a (2S)-2-hydroxycarboxylate + O2 = a 2-oxocarboxylate + H2O2</text>
        <dbReference type="Rhea" id="RHEA:16789"/>
        <dbReference type="ChEBI" id="CHEBI:15379"/>
        <dbReference type="ChEBI" id="CHEBI:16240"/>
        <dbReference type="ChEBI" id="CHEBI:35179"/>
        <dbReference type="ChEBI" id="CHEBI:58123"/>
        <dbReference type="EC" id="1.1.3.15"/>
    </reaction>
    <physiologicalReaction direction="left-to-right" evidence="5">
        <dbReference type="Rhea" id="RHEA:16790"/>
    </physiologicalReaction>
</comment>
<dbReference type="GO" id="GO:0010181">
    <property type="term" value="F:FMN binding"/>
    <property type="evidence" value="ECO:0007669"/>
    <property type="project" value="InterPro"/>
</dbReference>
<dbReference type="InterPro" id="IPR008259">
    <property type="entry name" value="FMN_hydac_DH_AS"/>
</dbReference>
<feature type="binding site" evidence="8">
    <location>
        <position position="252"/>
    </location>
    <ligand>
        <name>glyoxylate</name>
        <dbReference type="ChEBI" id="CHEBI:36655"/>
    </ligand>
</feature>
<evidence type="ECO:0000256" key="6">
    <source>
        <dbReference type="ARBA" id="ARBA00029327"/>
    </source>
</evidence>
<dbReference type="GO" id="GO:0005777">
    <property type="term" value="C:peroxisome"/>
    <property type="evidence" value="ECO:0007669"/>
    <property type="project" value="UniProtKB-ARBA"/>
</dbReference>
<feature type="binding site" evidence="8">
    <location>
        <position position="172"/>
    </location>
    <ligand>
        <name>glyoxylate</name>
        <dbReference type="ChEBI" id="CHEBI:36655"/>
    </ligand>
</feature>
<reference evidence="10" key="1">
    <citation type="submission" date="2022-11" db="UniProtKB">
        <authorList>
            <consortium name="EnsemblMetazoa"/>
        </authorList>
    </citation>
    <scope>IDENTIFICATION</scope>
</reference>
<evidence type="ECO:0000256" key="8">
    <source>
        <dbReference type="PIRSR" id="PIRSR000138-2"/>
    </source>
</evidence>
<comment type="catalytic activity">
    <reaction evidence="6">
        <text>2-hydroxyoctanoate + O2 = 2-oxooctanoate + H2O2</text>
        <dbReference type="Rhea" id="RHEA:67940"/>
        <dbReference type="ChEBI" id="CHEBI:15379"/>
        <dbReference type="ChEBI" id="CHEBI:16240"/>
        <dbReference type="ChEBI" id="CHEBI:133514"/>
        <dbReference type="ChEBI" id="CHEBI:176689"/>
    </reaction>
    <physiologicalReaction direction="left-to-right" evidence="6">
        <dbReference type="Rhea" id="RHEA:67941"/>
    </physiologicalReaction>
</comment>
<dbReference type="CDD" id="cd02809">
    <property type="entry name" value="alpha_hydroxyacid_oxid_FMN"/>
    <property type="match status" value="1"/>
</dbReference>
<feature type="binding site" evidence="8">
    <location>
        <position position="113"/>
    </location>
    <ligand>
        <name>FMN</name>
        <dbReference type="ChEBI" id="CHEBI:58210"/>
    </ligand>
</feature>